<dbReference type="Pfam" id="PF13404">
    <property type="entry name" value="HTH_AsnC-type"/>
    <property type="match status" value="1"/>
</dbReference>
<dbReference type="Pfam" id="PF01037">
    <property type="entry name" value="AsnC_trans_reg"/>
    <property type="match status" value="1"/>
</dbReference>
<evidence type="ECO:0000256" key="1">
    <source>
        <dbReference type="ARBA" id="ARBA00023015"/>
    </source>
</evidence>
<dbReference type="PANTHER" id="PTHR30154">
    <property type="entry name" value="LEUCINE-RESPONSIVE REGULATORY PROTEIN"/>
    <property type="match status" value="1"/>
</dbReference>
<organism evidence="6 7">
    <name type="scientific">Nocardia halotolerans</name>
    <dbReference type="NCBI Taxonomy" id="1755878"/>
    <lineage>
        <taxon>Bacteria</taxon>
        <taxon>Bacillati</taxon>
        <taxon>Actinomycetota</taxon>
        <taxon>Actinomycetes</taxon>
        <taxon>Mycobacteriales</taxon>
        <taxon>Nocardiaceae</taxon>
        <taxon>Nocardia</taxon>
    </lineage>
</organism>
<dbReference type="Gene3D" id="3.30.70.920">
    <property type="match status" value="1"/>
</dbReference>
<dbReference type="SMART" id="SM00344">
    <property type="entry name" value="HTH_ASNC"/>
    <property type="match status" value="2"/>
</dbReference>
<name>A0ABV8VQ06_9NOCA</name>
<protein>
    <submittedName>
        <fullName evidence="6">Lrp/AsnC family transcriptional regulator</fullName>
    </submittedName>
</protein>
<dbReference type="SUPFAM" id="SSF54909">
    <property type="entry name" value="Dimeric alpha+beta barrel"/>
    <property type="match status" value="1"/>
</dbReference>
<dbReference type="Pfam" id="PF13412">
    <property type="entry name" value="HTH_24"/>
    <property type="match status" value="1"/>
</dbReference>
<dbReference type="Gene3D" id="1.10.10.10">
    <property type="entry name" value="Winged helix-like DNA-binding domain superfamily/Winged helix DNA-binding domain"/>
    <property type="match status" value="2"/>
</dbReference>
<gene>
    <name evidence="6" type="ORF">ACFO5K_27105</name>
</gene>
<dbReference type="RefSeq" id="WP_378568751.1">
    <property type="nucleotide sequence ID" value="NZ_JBHSDL010000042.1"/>
</dbReference>
<keyword evidence="7" id="KW-1185">Reference proteome</keyword>
<keyword evidence="3" id="KW-0804">Transcription</keyword>
<keyword evidence="2" id="KW-0238">DNA-binding</keyword>
<dbReference type="InterPro" id="IPR011008">
    <property type="entry name" value="Dimeric_a/b-barrel"/>
</dbReference>
<feature type="domain" description="HTH asnC-type" evidence="5">
    <location>
        <begin position="7"/>
        <end position="48"/>
    </location>
</feature>
<dbReference type="InterPro" id="IPR000485">
    <property type="entry name" value="AsnC-type_HTH_dom"/>
</dbReference>
<feature type="domain" description="Transcription regulator AsnC/Lrp ligand binding" evidence="4">
    <location>
        <begin position="239"/>
        <end position="306"/>
    </location>
</feature>
<dbReference type="InterPro" id="IPR019887">
    <property type="entry name" value="Tscrpt_reg_AsnC/Lrp_C"/>
</dbReference>
<dbReference type="InterPro" id="IPR036388">
    <property type="entry name" value="WH-like_DNA-bd_sf"/>
</dbReference>
<evidence type="ECO:0000256" key="3">
    <source>
        <dbReference type="ARBA" id="ARBA00023163"/>
    </source>
</evidence>
<dbReference type="InterPro" id="IPR036390">
    <property type="entry name" value="WH_DNA-bd_sf"/>
</dbReference>
<evidence type="ECO:0000313" key="6">
    <source>
        <dbReference type="EMBL" id="MFC4377752.1"/>
    </source>
</evidence>
<dbReference type="Proteomes" id="UP001595844">
    <property type="component" value="Unassembled WGS sequence"/>
</dbReference>
<evidence type="ECO:0000313" key="7">
    <source>
        <dbReference type="Proteomes" id="UP001595844"/>
    </source>
</evidence>
<dbReference type="SUPFAM" id="SSF46785">
    <property type="entry name" value="Winged helix' DNA-binding domain"/>
    <property type="match status" value="2"/>
</dbReference>
<dbReference type="InterPro" id="IPR019888">
    <property type="entry name" value="Tscrpt_reg_AsnC-like"/>
</dbReference>
<evidence type="ECO:0000259" key="5">
    <source>
        <dbReference type="Pfam" id="PF13404"/>
    </source>
</evidence>
<evidence type="ECO:0000259" key="4">
    <source>
        <dbReference type="Pfam" id="PF01037"/>
    </source>
</evidence>
<sequence length="321" mass="34707">MVESGKLDADDRRVLHALQLDPRASFARIGTVLGLSERTVSRRYHRLRSQLILRIVGHEQTGRADWLLQIMTAPAAVDAVSRALAARRDTSWIAHLAGTGGLSCILRTTATAGDALEQLRRMPGIGSVTAQRLLAPVAGVGGWPGRLQALTPEEQRALIEPERRAPSVSGTGRLPTDEPLLSMLAADGRMSIARLARGSGMPESTVRRRISELTARGVLMFEVEVDPKLYGRGTDVLCWLTVRPAAVRAVSEALNAHSEVAFAATTTGDSNVMAILELTDSEALHHYLADSIGALAGVERVRTEIVSDWIKRAGPLPMLRR</sequence>
<comment type="caution">
    <text evidence="6">The sequence shown here is derived from an EMBL/GenBank/DDBJ whole genome shotgun (WGS) entry which is preliminary data.</text>
</comment>
<dbReference type="PRINTS" id="PR00033">
    <property type="entry name" value="HTHASNC"/>
</dbReference>
<evidence type="ECO:0000256" key="2">
    <source>
        <dbReference type="ARBA" id="ARBA00023125"/>
    </source>
</evidence>
<dbReference type="PANTHER" id="PTHR30154:SF34">
    <property type="entry name" value="TRANSCRIPTIONAL REGULATOR AZLB"/>
    <property type="match status" value="1"/>
</dbReference>
<accession>A0ABV8VQ06</accession>
<proteinExistence type="predicted"/>
<dbReference type="EMBL" id="JBHSDL010000042">
    <property type="protein sequence ID" value="MFC4377752.1"/>
    <property type="molecule type" value="Genomic_DNA"/>
</dbReference>
<keyword evidence="1" id="KW-0805">Transcription regulation</keyword>
<reference evidence="7" key="1">
    <citation type="journal article" date="2019" name="Int. J. Syst. Evol. Microbiol.">
        <title>The Global Catalogue of Microorganisms (GCM) 10K type strain sequencing project: providing services to taxonomists for standard genome sequencing and annotation.</title>
        <authorList>
            <consortium name="The Broad Institute Genomics Platform"/>
            <consortium name="The Broad Institute Genome Sequencing Center for Infectious Disease"/>
            <person name="Wu L."/>
            <person name="Ma J."/>
        </authorList>
    </citation>
    <scope>NUCLEOTIDE SEQUENCE [LARGE SCALE GENOMIC DNA]</scope>
    <source>
        <strain evidence="7">IBRC-M 10490</strain>
    </source>
</reference>